<dbReference type="SUPFAM" id="SSF51735">
    <property type="entry name" value="NAD(P)-binding Rossmann-fold domains"/>
    <property type="match status" value="1"/>
</dbReference>
<reference evidence="4 5" key="2">
    <citation type="journal article" date="2022" name="Arch. Microbiol.">
        <title>Rhodococcus pseudokoreensis sp. nov. isolated from the rhizosphere of young M26 apple rootstocks.</title>
        <authorList>
            <person name="Kampfer P."/>
            <person name="Glaeser S.P."/>
            <person name="Blom J."/>
            <person name="Wolf J."/>
            <person name="Benning S."/>
            <person name="Schloter M."/>
            <person name="Neumann-Schaal M."/>
        </authorList>
    </citation>
    <scope>NUCLEOTIDE SEQUENCE [LARGE SCALE GENOMIC DNA]</scope>
    <source>
        <strain evidence="4 5">R79</strain>
    </source>
</reference>
<proteinExistence type="inferred from homology"/>
<evidence type="ECO:0000256" key="2">
    <source>
        <dbReference type="ARBA" id="ARBA00023445"/>
    </source>
</evidence>
<evidence type="ECO:0000256" key="1">
    <source>
        <dbReference type="ARBA" id="ARBA00023002"/>
    </source>
</evidence>
<reference evidence="4 5" key="1">
    <citation type="journal article" date="2021" name="Microbiol. Resour. Announc.">
        <title>Complete Genome Sequences of Two Rhodococcus sp. Strains with Large and Linear Chromosomes, Isolated from Apple Rhizosphere.</title>
        <authorList>
            <person name="Benning S."/>
            <person name="Brugnone N."/>
            <person name="Siani R."/>
            <person name="Kublik S."/>
            <person name="Schloter M."/>
            <person name="Rad V."/>
        </authorList>
    </citation>
    <scope>NUCLEOTIDE SEQUENCE [LARGE SCALE GENOMIC DNA]</scope>
    <source>
        <strain evidence="4 5">R79</strain>
    </source>
</reference>
<dbReference type="Proteomes" id="UP000662986">
    <property type="component" value="Chromosome"/>
</dbReference>
<gene>
    <name evidence="4" type="ORF">JWS13_25795</name>
</gene>
<dbReference type="PANTHER" id="PTHR10366">
    <property type="entry name" value="NAD DEPENDENT EPIMERASE/DEHYDRATASE"/>
    <property type="match status" value="1"/>
</dbReference>
<feature type="domain" description="NAD-dependent epimerase/dehydratase" evidence="3">
    <location>
        <begin position="5"/>
        <end position="243"/>
    </location>
</feature>
<name>A0A974W668_9NOCA</name>
<dbReference type="Pfam" id="PF01370">
    <property type="entry name" value="Epimerase"/>
    <property type="match status" value="1"/>
</dbReference>
<dbReference type="RefSeq" id="WP_206008188.1">
    <property type="nucleotide sequence ID" value="NZ_CP070619.1"/>
</dbReference>
<dbReference type="InterPro" id="IPR036291">
    <property type="entry name" value="NAD(P)-bd_dom_sf"/>
</dbReference>
<accession>A0A974W668</accession>
<keyword evidence="5" id="KW-1185">Reference proteome</keyword>
<dbReference type="InterPro" id="IPR050425">
    <property type="entry name" value="NAD(P)_dehydrat-like"/>
</dbReference>
<dbReference type="InterPro" id="IPR001509">
    <property type="entry name" value="Epimerase_deHydtase"/>
</dbReference>
<comment type="similarity">
    <text evidence="2">Belongs to the NAD(P)-dependent epimerase/dehydratase family. Dihydroflavonol-4-reductase subfamily.</text>
</comment>
<dbReference type="EMBL" id="CP070619">
    <property type="protein sequence ID" value="QSE91804.1"/>
    <property type="molecule type" value="Genomic_DNA"/>
</dbReference>
<organism evidence="4 5">
    <name type="scientific">Rhodococcus pseudokoreensis</name>
    <dbReference type="NCBI Taxonomy" id="2811421"/>
    <lineage>
        <taxon>Bacteria</taxon>
        <taxon>Bacillati</taxon>
        <taxon>Actinomycetota</taxon>
        <taxon>Actinomycetes</taxon>
        <taxon>Mycobacteriales</taxon>
        <taxon>Nocardiaceae</taxon>
        <taxon>Rhodococcus</taxon>
    </lineage>
</organism>
<sequence length="345" mass="37066">MTELVLVTGGSGYVAGWCIVELLQRGYDVRTTVRSASRANDVRAAVSGVVDVDPGRLTFAVADLTADDGWDEAVEGVDYVLHVASPLGISASGGEEMLIASARGGALRVLRAATSANVRRVVMTSAANAASPSSYATEGVTDEELWTDPDDPTLIPYRRSKTLAERAAWDFVREQGGVTELTTVLPGAVFGPVLTTANLGSVGIVQRMISGRMRGVPRIGLEIVDVRDLADIHILAMTSPAAAGERFLATGDFRWMREMAEVLHSGLGDPGRKVRTRQLPDFVVRLAARYLDPSLREITPALGRRNRHSIEKAKRVLGWEPRSPEQAVLDCARDLLEKGVAGQVP</sequence>
<dbReference type="Gene3D" id="3.40.50.720">
    <property type="entry name" value="NAD(P)-binding Rossmann-like Domain"/>
    <property type="match status" value="1"/>
</dbReference>
<protein>
    <submittedName>
        <fullName evidence="4">NAD-dependent epimerase/dehydratase family protein</fullName>
    </submittedName>
</protein>
<evidence type="ECO:0000259" key="3">
    <source>
        <dbReference type="Pfam" id="PF01370"/>
    </source>
</evidence>
<keyword evidence="1" id="KW-0560">Oxidoreductase</keyword>
<evidence type="ECO:0000313" key="5">
    <source>
        <dbReference type="Proteomes" id="UP000662986"/>
    </source>
</evidence>
<evidence type="ECO:0000313" key="4">
    <source>
        <dbReference type="EMBL" id="QSE91804.1"/>
    </source>
</evidence>
<dbReference type="PANTHER" id="PTHR10366:SF564">
    <property type="entry name" value="STEROL-4-ALPHA-CARBOXYLATE 3-DEHYDROGENASE, DECARBOXYLATING"/>
    <property type="match status" value="1"/>
</dbReference>